<dbReference type="InterPro" id="IPR006139">
    <property type="entry name" value="D-isomer_2_OHA_DH_cat_dom"/>
</dbReference>
<dbReference type="GO" id="GO:0047964">
    <property type="term" value="F:glyoxylate reductase (NADH) activity"/>
    <property type="evidence" value="ECO:0007669"/>
    <property type="project" value="UniProtKB-EC"/>
</dbReference>
<keyword evidence="3" id="KW-0520">NAD</keyword>
<dbReference type="Gene3D" id="3.40.50.720">
    <property type="entry name" value="NAD(P)-binding Rossmann-like Domain"/>
    <property type="match status" value="2"/>
</dbReference>
<accession>G4CWN2</accession>
<feature type="domain" description="D-isomer specific 2-hydroxyacid dehydrogenase NAD-binding" evidence="6">
    <location>
        <begin position="123"/>
        <end position="305"/>
    </location>
</feature>
<dbReference type="EMBL" id="AGBA01000009">
    <property type="protein sequence ID" value="EGY78356.1"/>
    <property type="molecule type" value="Genomic_DNA"/>
</dbReference>
<dbReference type="Pfam" id="PF00389">
    <property type="entry name" value="2-Hacid_dh"/>
    <property type="match status" value="1"/>
</dbReference>
<name>G4CWN2_9ACTN</name>
<comment type="caution">
    <text evidence="7">The sequence shown here is derived from an EMBL/GenBank/DDBJ whole genome shotgun (WGS) entry which is preliminary data.</text>
</comment>
<dbReference type="InterPro" id="IPR006140">
    <property type="entry name" value="D-isomer_DH_NAD-bd"/>
</dbReference>
<dbReference type="SUPFAM" id="SSF52283">
    <property type="entry name" value="Formate/glycerate dehydrogenase catalytic domain-like"/>
    <property type="match status" value="1"/>
</dbReference>
<dbReference type="Proteomes" id="UP000005332">
    <property type="component" value="Unassembled WGS sequence"/>
</dbReference>
<dbReference type="GO" id="GO:0051287">
    <property type="term" value="F:NAD binding"/>
    <property type="evidence" value="ECO:0007669"/>
    <property type="project" value="InterPro"/>
</dbReference>
<dbReference type="CDD" id="cd05301">
    <property type="entry name" value="GDH"/>
    <property type="match status" value="1"/>
</dbReference>
<dbReference type="FunFam" id="3.40.50.720:FF:000203">
    <property type="entry name" value="D-3-phosphoglycerate dehydrogenase (SerA)"/>
    <property type="match status" value="1"/>
</dbReference>
<dbReference type="InterPro" id="IPR036291">
    <property type="entry name" value="NAD(P)-bd_dom_sf"/>
</dbReference>
<keyword evidence="2 4" id="KW-0560">Oxidoreductase</keyword>
<dbReference type="EC" id="1.1.1.26" evidence="7"/>
<comment type="similarity">
    <text evidence="1 4">Belongs to the D-isomer specific 2-hydroxyacid dehydrogenase family.</text>
</comment>
<dbReference type="SUPFAM" id="SSF51735">
    <property type="entry name" value="NAD(P)-binding Rossmann-fold domains"/>
    <property type="match status" value="1"/>
</dbReference>
<dbReference type="PANTHER" id="PTHR10996">
    <property type="entry name" value="2-HYDROXYACID DEHYDROGENASE-RELATED"/>
    <property type="match status" value="1"/>
</dbReference>
<dbReference type="InterPro" id="IPR029753">
    <property type="entry name" value="D-isomer_DH_CS"/>
</dbReference>
<gene>
    <name evidence="7" type="primary">gyaR</name>
    <name evidence="7" type="ORF">HMPREF9153_0939</name>
</gene>
<dbReference type="Pfam" id="PF02826">
    <property type="entry name" value="2-Hacid_dh_C"/>
    <property type="match status" value="1"/>
</dbReference>
<sequence length="337" mass="35899">MCDALFRWVVFTYSDAMARIIVTAPQLMSVVNEELPGHEIVGGDHFMDRQEIADQIVTADALLTSLSDPLDAEMIGKGEKLRVIGQCAAGFNNIDLDAARQAGVVVTSTPGVLHEATADLAFTLLLEVTRRTGEAERWVRAGKAWRYDHTFMLGAGLQGATLGIIGLGQIGEAMARRAAAFGMNVIYNARHEKDVAAIDAVNPNTQPTRRVELDELLAASDAVSLHCPLTDQTRHVINADALATMKETAYLVNTARGACVDEAALVQALKAGSIAGAGLDVFEDEPTITGGLMTMENVVLLPHIGSAALPTREVMSRLAARNIAKVLSGESAETPVE</sequence>
<dbReference type="GO" id="GO:0030267">
    <property type="term" value="F:glyoxylate reductase (NADPH) activity"/>
    <property type="evidence" value="ECO:0007669"/>
    <property type="project" value="TreeGrafter"/>
</dbReference>
<dbReference type="PROSITE" id="PS00670">
    <property type="entry name" value="D_2_HYDROXYACID_DH_2"/>
    <property type="match status" value="1"/>
</dbReference>
<dbReference type="InterPro" id="IPR050223">
    <property type="entry name" value="D-isomer_2-hydroxyacid_DH"/>
</dbReference>
<keyword evidence="8" id="KW-1185">Reference proteome</keyword>
<dbReference type="PANTHER" id="PTHR10996:SF283">
    <property type="entry name" value="GLYOXYLATE_HYDROXYPYRUVATE REDUCTASE B"/>
    <property type="match status" value="1"/>
</dbReference>
<evidence type="ECO:0000313" key="8">
    <source>
        <dbReference type="Proteomes" id="UP000005332"/>
    </source>
</evidence>
<evidence type="ECO:0000313" key="7">
    <source>
        <dbReference type="EMBL" id="EGY78356.1"/>
    </source>
</evidence>
<dbReference type="GO" id="GO:0016618">
    <property type="term" value="F:hydroxypyruvate reductase [NAD(P)H] activity"/>
    <property type="evidence" value="ECO:0007669"/>
    <property type="project" value="TreeGrafter"/>
</dbReference>
<evidence type="ECO:0000259" key="6">
    <source>
        <dbReference type="Pfam" id="PF02826"/>
    </source>
</evidence>
<evidence type="ECO:0000259" key="5">
    <source>
        <dbReference type="Pfam" id="PF00389"/>
    </source>
</evidence>
<dbReference type="GO" id="GO:0005829">
    <property type="term" value="C:cytosol"/>
    <property type="evidence" value="ECO:0007669"/>
    <property type="project" value="TreeGrafter"/>
</dbReference>
<evidence type="ECO:0000256" key="4">
    <source>
        <dbReference type="RuleBase" id="RU003719"/>
    </source>
</evidence>
<feature type="domain" description="D-isomer specific 2-hydroxyacid dehydrogenase catalytic" evidence="5">
    <location>
        <begin position="40"/>
        <end position="336"/>
    </location>
</feature>
<dbReference type="PATRIC" id="fig|997355.3.peg.920"/>
<dbReference type="AlphaFoldDB" id="G4CWN2"/>
<evidence type="ECO:0000256" key="1">
    <source>
        <dbReference type="ARBA" id="ARBA00005854"/>
    </source>
</evidence>
<dbReference type="HOGENOM" id="CLU_019796_1_2_11"/>
<proteinExistence type="inferred from homology"/>
<organism evidence="7 8">
    <name type="scientific">Cutibacterium avidum ATCC 25577</name>
    <dbReference type="NCBI Taxonomy" id="997355"/>
    <lineage>
        <taxon>Bacteria</taxon>
        <taxon>Bacillati</taxon>
        <taxon>Actinomycetota</taxon>
        <taxon>Actinomycetes</taxon>
        <taxon>Propionibacteriales</taxon>
        <taxon>Propionibacteriaceae</taxon>
        <taxon>Cutibacterium</taxon>
    </lineage>
</organism>
<protein>
    <submittedName>
        <fullName evidence="7">Glyoxylate reductase</fullName>
        <ecNumber evidence="7">1.1.1.26</ecNumber>
    </submittedName>
</protein>
<evidence type="ECO:0000256" key="3">
    <source>
        <dbReference type="ARBA" id="ARBA00023027"/>
    </source>
</evidence>
<evidence type="ECO:0000256" key="2">
    <source>
        <dbReference type="ARBA" id="ARBA00023002"/>
    </source>
</evidence>
<reference evidence="7 8" key="1">
    <citation type="submission" date="2011-06" db="EMBL/GenBank/DDBJ databases">
        <authorList>
            <person name="Muzny D."/>
            <person name="Qin X."/>
            <person name="Deng J."/>
            <person name="Jiang H."/>
            <person name="Liu Y."/>
            <person name="Qu J."/>
            <person name="Song X.-Z."/>
            <person name="Zhang L."/>
            <person name="Thornton R."/>
            <person name="Coyle M."/>
            <person name="Francisco L."/>
            <person name="Jackson L."/>
            <person name="Javaid M."/>
            <person name="Korchina V."/>
            <person name="Kovar C."/>
            <person name="Mata R."/>
            <person name="Mathew T."/>
            <person name="Ngo R."/>
            <person name="Nguyen L."/>
            <person name="Nguyen N."/>
            <person name="Okwuonu G."/>
            <person name="Ongeri F."/>
            <person name="Pham C."/>
            <person name="Simmons D."/>
            <person name="Wilczek-Boney K."/>
            <person name="Hale W."/>
            <person name="Jakkamsetti A."/>
            <person name="Pham P."/>
            <person name="Ruth R."/>
            <person name="San Lucas F."/>
            <person name="Warren J."/>
            <person name="Zhang J."/>
            <person name="Zhao Z."/>
            <person name="Zhou C."/>
            <person name="Zhu D."/>
            <person name="Lee S."/>
            <person name="Bess C."/>
            <person name="Blankenburg K."/>
            <person name="Forbes L."/>
            <person name="Fu Q."/>
            <person name="Gubbala S."/>
            <person name="Hirani K."/>
            <person name="Jayaseelan J.C."/>
            <person name="Lara F."/>
            <person name="Munidasa M."/>
            <person name="Palculict T."/>
            <person name="Patil S."/>
            <person name="Pu L.-L."/>
            <person name="Saada N."/>
            <person name="Tang L."/>
            <person name="Weissenberger G."/>
            <person name="Zhu Y."/>
            <person name="Hemphill L."/>
            <person name="Shang Y."/>
            <person name="Youmans B."/>
            <person name="Ayvaz T."/>
            <person name="Ross M."/>
            <person name="Santibanez J."/>
            <person name="Aqrawi P."/>
            <person name="Gross S."/>
            <person name="Joshi V."/>
            <person name="Fowler G."/>
            <person name="Nazareth L."/>
            <person name="Reid J."/>
            <person name="Worley K."/>
            <person name="Petrosino J."/>
            <person name="Highlander S."/>
            <person name="Gibbs R."/>
        </authorList>
    </citation>
    <scope>NUCLEOTIDE SEQUENCE [LARGE SCALE GENOMIC DNA]</scope>
    <source>
        <strain evidence="7 8">ATCC 25577</strain>
    </source>
</reference>